<evidence type="ECO:0000313" key="4">
    <source>
        <dbReference type="Proteomes" id="UP001362999"/>
    </source>
</evidence>
<sequence>MSRFIWFVIGAGIGSWWTAHKSSRFDVDCRFQRSLPAPAPSAPAGSSDQKAPLNNSEPPAYPAPYNRDWDQERARIRQFSRNAEDTVTELSEATLNTILQATEALKAKMAEHRALREQERLLEEDRRRNPPRLV</sequence>
<evidence type="ECO:0000313" key="3">
    <source>
        <dbReference type="EMBL" id="KAK7048566.1"/>
    </source>
</evidence>
<feature type="compositionally biased region" description="Polar residues" evidence="2">
    <location>
        <begin position="48"/>
        <end position="57"/>
    </location>
</feature>
<feature type="coiled-coil region" evidence="1">
    <location>
        <begin position="98"/>
        <end position="125"/>
    </location>
</feature>
<evidence type="ECO:0000256" key="1">
    <source>
        <dbReference type="SAM" id="Coils"/>
    </source>
</evidence>
<keyword evidence="4" id="KW-1185">Reference proteome</keyword>
<proteinExistence type="predicted"/>
<keyword evidence="1" id="KW-0175">Coiled coil</keyword>
<reference evidence="3 4" key="1">
    <citation type="journal article" date="2024" name="J Genomics">
        <title>Draft genome sequencing and assembly of Favolaschia claudopus CIRM-BRFM 2984 isolated from oak limbs.</title>
        <authorList>
            <person name="Navarro D."/>
            <person name="Drula E."/>
            <person name="Chaduli D."/>
            <person name="Cazenave R."/>
            <person name="Ahrendt S."/>
            <person name="Wang J."/>
            <person name="Lipzen A."/>
            <person name="Daum C."/>
            <person name="Barry K."/>
            <person name="Grigoriev I.V."/>
            <person name="Favel A."/>
            <person name="Rosso M.N."/>
            <person name="Martin F."/>
        </authorList>
    </citation>
    <scope>NUCLEOTIDE SEQUENCE [LARGE SCALE GENOMIC DNA]</scope>
    <source>
        <strain evidence="3 4">CIRM-BRFM 2984</strain>
    </source>
</reference>
<dbReference type="Proteomes" id="UP001362999">
    <property type="component" value="Unassembled WGS sequence"/>
</dbReference>
<evidence type="ECO:0000256" key="2">
    <source>
        <dbReference type="SAM" id="MobiDB-lite"/>
    </source>
</evidence>
<gene>
    <name evidence="3" type="ORF">R3P38DRAFT_3174815</name>
</gene>
<feature type="region of interest" description="Disordered" evidence="2">
    <location>
        <begin position="34"/>
        <end position="67"/>
    </location>
</feature>
<dbReference type="AlphaFoldDB" id="A0AAW0DBS5"/>
<organism evidence="3 4">
    <name type="scientific">Favolaschia claudopus</name>
    <dbReference type="NCBI Taxonomy" id="2862362"/>
    <lineage>
        <taxon>Eukaryota</taxon>
        <taxon>Fungi</taxon>
        <taxon>Dikarya</taxon>
        <taxon>Basidiomycota</taxon>
        <taxon>Agaricomycotina</taxon>
        <taxon>Agaricomycetes</taxon>
        <taxon>Agaricomycetidae</taxon>
        <taxon>Agaricales</taxon>
        <taxon>Marasmiineae</taxon>
        <taxon>Mycenaceae</taxon>
        <taxon>Favolaschia</taxon>
    </lineage>
</organism>
<comment type="caution">
    <text evidence="3">The sequence shown here is derived from an EMBL/GenBank/DDBJ whole genome shotgun (WGS) entry which is preliminary data.</text>
</comment>
<protein>
    <submittedName>
        <fullName evidence="3">Uncharacterized protein</fullName>
    </submittedName>
</protein>
<name>A0AAW0DBS5_9AGAR</name>
<accession>A0AAW0DBS5</accession>
<dbReference type="EMBL" id="JAWWNJ010000009">
    <property type="protein sequence ID" value="KAK7048566.1"/>
    <property type="molecule type" value="Genomic_DNA"/>
</dbReference>